<dbReference type="AlphaFoldDB" id="A0A366Y0E3"/>
<dbReference type="RefSeq" id="WP_113806017.1">
    <property type="nucleotide sequence ID" value="NZ_QOCW01000009.1"/>
</dbReference>
<dbReference type="GO" id="GO:0005737">
    <property type="term" value="C:cytoplasm"/>
    <property type="evidence" value="ECO:0007669"/>
    <property type="project" value="UniProtKB-SubCell"/>
</dbReference>
<evidence type="ECO:0000256" key="11">
    <source>
        <dbReference type="ARBA" id="ARBA00023211"/>
    </source>
</evidence>
<comment type="subunit">
    <text evidence="3">Homodimer.</text>
</comment>
<evidence type="ECO:0000256" key="3">
    <source>
        <dbReference type="ARBA" id="ARBA00011738"/>
    </source>
</evidence>
<keyword evidence="4" id="KW-0963">Cytoplasm</keyword>
<dbReference type="NCBIfam" id="NF003025">
    <property type="entry name" value="PRK03902.1"/>
    <property type="match status" value="1"/>
</dbReference>
<dbReference type="InterPro" id="IPR022689">
    <property type="entry name" value="Iron_dep_repressor"/>
</dbReference>
<dbReference type="Pfam" id="PF01325">
    <property type="entry name" value="Fe_dep_repress"/>
    <property type="match status" value="1"/>
</dbReference>
<feature type="domain" description="HTH dtxR-type" evidence="13">
    <location>
        <begin position="1"/>
        <end position="64"/>
    </location>
</feature>
<dbReference type="PANTHER" id="PTHR33238">
    <property type="entry name" value="IRON (METAL) DEPENDENT REPRESSOR, DTXR FAMILY"/>
    <property type="match status" value="1"/>
</dbReference>
<gene>
    <name evidence="14" type="ORF">DS031_10415</name>
</gene>
<keyword evidence="10" id="KW-0804">Transcription</keyword>
<evidence type="ECO:0000256" key="10">
    <source>
        <dbReference type="ARBA" id="ARBA00023163"/>
    </source>
</evidence>
<dbReference type="GO" id="GO:0046914">
    <property type="term" value="F:transition metal ion binding"/>
    <property type="evidence" value="ECO:0007669"/>
    <property type="project" value="InterPro"/>
</dbReference>
<keyword evidence="7" id="KW-0805">Transcription regulation</keyword>
<dbReference type="SUPFAM" id="SSF46785">
    <property type="entry name" value="Winged helix' DNA-binding domain"/>
    <property type="match status" value="1"/>
</dbReference>
<organism evidence="14 15">
    <name type="scientific">Bacillus taeanensis</name>
    <dbReference type="NCBI Taxonomy" id="273032"/>
    <lineage>
        <taxon>Bacteria</taxon>
        <taxon>Bacillati</taxon>
        <taxon>Bacillota</taxon>
        <taxon>Bacilli</taxon>
        <taxon>Bacillales</taxon>
        <taxon>Bacillaceae</taxon>
        <taxon>Bacillus</taxon>
    </lineage>
</organism>
<dbReference type="Proteomes" id="UP000253314">
    <property type="component" value="Unassembled WGS sequence"/>
</dbReference>
<name>A0A366Y0E3_9BACI</name>
<comment type="subcellular location">
    <subcellularLocation>
        <location evidence="1">Cytoplasm</location>
    </subcellularLocation>
</comment>
<dbReference type="InterPro" id="IPR036390">
    <property type="entry name" value="WH_DNA-bd_sf"/>
</dbReference>
<dbReference type="PROSITE" id="PS50944">
    <property type="entry name" value="HTH_DTXR"/>
    <property type="match status" value="1"/>
</dbReference>
<evidence type="ECO:0000256" key="12">
    <source>
        <dbReference type="ARBA" id="ARBA00032593"/>
    </source>
</evidence>
<dbReference type="PANTHER" id="PTHR33238:SF11">
    <property type="entry name" value="TRANSCRIPTIONAL REGULATOR MNTR"/>
    <property type="match status" value="1"/>
</dbReference>
<keyword evidence="9" id="KW-0010">Activator</keyword>
<evidence type="ECO:0000313" key="15">
    <source>
        <dbReference type="Proteomes" id="UP000253314"/>
    </source>
</evidence>
<dbReference type="InterPro" id="IPR022687">
    <property type="entry name" value="HTH_DTXR"/>
</dbReference>
<evidence type="ECO:0000256" key="4">
    <source>
        <dbReference type="ARBA" id="ARBA00022490"/>
    </source>
</evidence>
<keyword evidence="6" id="KW-0479">Metal-binding</keyword>
<evidence type="ECO:0000256" key="8">
    <source>
        <dbReference type="ARBA" id="ARBA00023125"/>
    </source>
</evidence>
<dbReference type="Pfam" id="PF02742">
    <property type="entry name" value="Fe_dep_repr_C"/>
    <property type="match status" value="1"/>
</dbReference>
<dbReference type="GO" id="GO:0003677">
    <property type="term" value="F:DNA binding"/>
    <property type="evidence" value="ECO:0007669"/>
    <property type="project" value="UniProtKB-KW"/>
</dbReference>
<dbReference type="EMBL" id="QOCW01000009">
    <property type="protein sequence ID" value="RBW69631.1"/>
    <property type="molecule type" value="Genomic_DNA"/>
</dbReference>
<dbReference type="Gene3D" id="1.10.60.10">
    <property type="entry name" value="Iron dependent repressor, metal binding and dimerisation domain"/>
    <property type="match status" value="1"/>
</dbReference>
<dbReference type="SMART" id="SM00529">
    <property type="entry name" value="HTH_DTXR"/>
    <property type="match status" value="1"/>
</dbReference>
<dbReference type="GO" id="GO:0046983">
    <property type="term" value="F:protein dimerization activity"/>
    <property type="evidence" value="ECO:0007669"/>
    <property type="project" value="InterPro"/>
</dbReference>
<evidence type="ECO:0000256" key="1">
    <source>
        <dbReference type="ARBA" id="ARBA00004496"/>
    </source>
</evidence>
<keyword evidence="15" id="KW-1185">Reference proteome</keyword>
<dbReference type="SUPFAM" id="SSF47979">
    <property type="entry name" value="Iron-dependent repressor protein, dimerization domain"/>
    <property type="match status" value="1"/>
</dbReference>
<dbReference type="InterPro" id="IPR036388">
    <property type="entry name" value="WH-like_DNA-bd_sf"/>
</dbReference>
<evidence type="ECO:0000256" key="9">
    <source>
        <dbReference type="ARBA" id="ARBA00023159"/>
    </source>
</evidence>
<evidence type="ECO:0000259" key="13">
    <source>
        <dbReference type="PROSITE" id="PS50944"/>
    </source>
</evidence>
<evidence type="ECO:0000256" key="5">
    <source>
        <dbReference type="ARBA" id="ARBA00022491"/>
    </source>
</evidence>
<keyword evidence="5" id="KW-0678">Repressor</keyword>
<dbReference type="OrthoDB" id="9791355at2"/>
<dbReference type="GO" id="GO:0003700">
    <property type="term" value="F:DNA-binding transcription factor activity"/>
    <property type="evidence" value="ECO:0007669"/>
    <property type="project" value="InterPro"/>
</dbReference>
<evidence type="ECO:0000256" key="6">
    <source>
        <dbReference type="ARBA" id="ARBA00022723"/>
    </source>
</evidence>
<proteinExistence type="inferred from homology"/>
<dbReference type="Gene3D" id="1.10.10.10">
    <property type="entry name" value="Winged helix-like DNA-binding domain superfamily/Winged helix DNA-binding domain"/>
    <property type="match status" value="1"/>
</dbReference>
<keyword evidence="11" id="KW-0464">Manganese</keyword>
<keyword evidence="8" id="KW-0238">DNA-binding</keyword>
<comment type="caution">
    <text evidence="14">The sequence shown here is derived from an EMBL/GenBank/DDBJ whole genome shotgun (WGS) entry which is preliminary data.</text>
</comment>
<comment type="similarity">
    <text evidence="2">Belongs to the DtxR/MntR family.</text>
</comment>
<sequence>MKPTPSMEDYLEKVYLLIKNKGYARSADMASLLDVNPSSVTKMIQKLGEMGYINYEKYRGITLTTKGEQAAKSLVEKHQILEELLRRIGVDEDKIYHEVEGIEHYISDQTVERLSNLIDFFNKHQAIQNSFMNFRNNEKKHF</sequence>
<accession>A0A366Y0E3</accession>
<evidence type="ECO:0000256" key="2">
    <source>
        <dbReference type="ARBA" id="ARBA00007871"/>
    </source>
</evidence>
<dbReference type="FunFam" id="1.10.10.10:FF:000189">
    <property type="entry name" value="HTH-type transcriptional regulator MntR"/>
    <property type="match status" value="1"/>
</dbReference>
<reference evidence="14 15" key="1">
    <citation type="submission" date="2018-07" db="EMBL/GenBank/DDBJ databases">
        <title>Lottiidibacillus patelloidae gen. nov., sp. nov., isolated from the intestinal tract of a marine limpet and the reclassification of B. taeanensis BH030017T, B. algicola KMM 3737T and B. hwajinpoensis SW-72T as genus Lottiidibacillus.</title>
        <authorList>
            <person name="Liu R."/>
            <person name="Huang Z."/>
        </authorList>
    </citation>
    <scope>NUCLEOTIDE SEQUENCE [LARGE SCALE GENOMIC DNA]</scope>
    <source>
        <strain evidence="14 15">BH030017</strain>
    </source>
</reference>
<evidence type="ECO:0000313" key="14">
    <source>
        <dbReference type="EMBL" id="RBW69631.1"/>
    </source>
</evidence>
<evidence type="ECO:0000256" key="7">
    <source>
        <dbReference type="ARBA" id="ARBA00023015"/>
    </source>
</evidence>
<dbReference type="InterPro" id="IPR001367">
    <property type="entry name" value="Fe_dep_repressor"/>
</dbReference>
<dbReference type="InterPro" id="IPR036421">
    <property type="entry name" value="Fe_dep_repressor_sf"/>
</dbReference>
<dbReference type="InterPro" id="IPR050536">
    <property type="entry name" value="DtxR_MntR_Metal-Reg"/>
</dbReference>
<protein>
    <recommendedName>
        <fullName evidence="12">Manganese transport regulator</fullName>
    </recommendedName>
</protein>